<dbReference type="Gene3D" id="1.20.1540.10">
    <property type="entry name" value="Rhomboid-like"/>
    <property type="match status" value="1"/>
</dbReference>
<reference evidence="10 11" key="1">
    <citation type="submission" date="2024-02" db="EMBL/GenBank/DDBJ databases">
        <title>De novo assembly and annotation of 12 fungi associated with fruit tree decline syndrome in Ontario, Canada.</title>
        <authorList>
            <person name="Sulman M."/>
            <person name="Ellouze W."/>
            <person name="Ilyukhin E."/>
        </authorList>
    </citation>
    <scope>NUCLEOTIDE SEQUENCE [LARGE SCALE GENOMIC DNA]</scope>
    <source>
        <strain evidence="10 11">M97-236</strain>
    </source>
</reference>
<evidence type="ECO:0000313" key="11">
    <source>
        <dbReference type="Proteomes" id="UP001521222"/>
    </source>
</evidence>
<feature type="compositionally biased region" description="Low complexity" evidence="5">
    <location>
        <begin position="10"/>
        <end position="23"/>
    </location>
</feature>
<feature type="transmembrane region" description="Helical" evidence="6">
    <location>
        <begin position="897"/>
        <end position="915"/>
    </location>
</feature>
<gene>
    <name evidence="10" type="primary">GRR1</name>
    <name evidence="10" type="ORF">SLS59_009567</name>
</gene>
<dbReference type="InterPro" id="IPR036047">
    <property type="entry name" value="F-box-like_dom_sf"/>
</dbReference>
<keyword evidence="4 6" id="KW-0472">Membrane</keyword>
<dbReference type="SUPFAM" id="SSF52047">
    <property type="entry name" value="RNI-like"/>
    <property type="match status" value="1"/>
</dbReference>
<dbReference type="PANTHER" id="PTHR13318">
    <property type="entry name" value="PARTNER OF PAIRED, ISOFORM B-RELATED"/>
    <property type="match status" value="1"/>
</dbReference>
<feature type="domain" description="Peptidase S54 rhomboid" evidence="7">
    <location>
        <begin position="791"/>
        <end position="942"/>
    </location>
</feature>
<feature type="compositionally biased region" description="Basic and acidic residues" evidence="5">
    <location>
        <begin position="657"/>
        <end position="666"/>
    </location>
</feature>
<accession>A0ABR3QL90</accession>
<feature type="domain" description="F-box" evidence="8">
    <location>
        <begin position="73"/>
        <end position="116"/>
    </location>
</feature>
<feature type="compositionally biased region" description="Low complexity" evidence="5">
    <location>
        <begin position="640"/>
        <end position="651"/>
    </location>
</feature>
<dbReference type="Pfam" id="PF12937">
    <property type="entry name" value="F-box-like"/>
    <property type="match status" value="1"/>
</dbReference>
<evidence type="ECO:0000259" key="9">
    <source>
        <dbReference type="Pfam" id="PF25372"/>
    </source>
</evidence>
<evidence type="ECO:0000259" key="8">
    <source>
        <dbReference type="Pfam" id="PF12937"/>
    </source>
</evidence>
<evidence type="ECO:0000256" key="1">
    <source>
        <dbReference type="ARBA" id="ARBA00004141"/>
    </source>
</evidence>
<keyword evidence="10" id="KW-0436">Ligase</keyword>
<feature type="region of interest" description="Disordered" evidence="5">
    <location>
        <begin position="617"/>
        <end position="666"/>
    </location>
</feature>
<evidence type="ECO:0000256" key="6">
    <source>
        <dbReference type="SAM" id="Phobius"/>
    </source>
</evidence>
<feature type="region of interest" description="Disordered" evidence="5">
    <location>
        <begin position="579"/>
        <end position="604"/>
    </location>
</feature>
<dbReference type="Pfam" id="PF01694">
    <property type="entry name" value="Rhomboid"/>
    <property type="match status" value="1"/>
</dbReference>
<evidence type="ECO:0000313" key="10">
    <source>
        <dbReference type="EMBL" id="KAL1592925.1"/>
    </source>
</evidence>
<keyword evidence="3 6" id="KW-1133">Transmembrane helix</keyword>
<dbReference type="InterPro" id="IPR001810">
    <property type="entry name" value="F-box_dom"/>
</dbReference>
<feature type="compositionally biased region" description="Polar residues" evidence="5">
    <location>
        <begin position="546"/>
        <end position="559"/>
    </location>
</feature>
<proteinExistence type="predicted"/>
<dbReference type="InterPro" id="IPR006553">
    <property type="entry name" value="Leu-rich_rpt_Cys-con_subtyp"/>
</dbReference>
<feature type="compositionally biased region" description="Low complexity" evidence="5">
    <location>
        <begin position="39"/>
        <end position="52"/>
    </location>
</feature>
<dbReference type="SUPFAM" id="SSF144091">
    <property type="entry name" value="Rhomboid-like"/>
    <property type="match status" value="1"/>
</dbReference>
<sequence length="966" mass="106804">MARSRRQNRDQSASRSDTSASTSPERGYDDDKDSIMLQSNDSLSSLAPSVSPDSDDDARRRAIEEQNRISPVSRLPAEIMISVFAKLASPADLRSCLLVSKDWSRNAVGLLWHRPSTNKWPSVKSVISTINKADSFFDYSSLIKRLNMSALGNEVSDGTLKSLQFCKRIERLTLTNCTKLTDLSLVAMLEDNRSLLALDVTSVESISDQTMYALAKNAVRLQGLNITNCKKITDLSLEAVAKSCKHLKRLKLNGCSQLSDKCIIAFALHCRYILEIDLHDCKNLEDDSITTLITEGPHLRELRLAHCWKITDQAFLRLPAEATYESLRILDLTDCGELQDYGVQKIVGAAPRLRNLVLAKCRNITDRAVMAITRLGKNLHYIHLGHCSRITDTGVAQLVKLCNRIRYIDLACCTNLTDASVTQLASLPKLKRIGLVKCAAITDRSILALAKPKQMGSSGPIQASVLERVHLSYCTNLTLQGIYALLNNCPRLTHLSLTGVQAFLRDDLLVYCREAPPEFNEHQRDVFCVFSGVGVQRLRQFLNSESDAQNRHASFSDNEGTMYEDGEEPDVILNVTAQANAKPAPKPISPDNSTIRRRGNPKVDSAKKASLLLNQLRKSSQPNPEAAVTPAKLSVNATNVSQPVSSSPSSPRNFMKGTHDAKDKGPEDEVTLTIDEKEEAIQQRIVQRRRKVLWPGIWTALALAGTYGILAYLDVRAGVPSSDGSQLPERAQLPQTWYLTPTIISEGIKAGWDELDNLTIGVVAATFAIHLLKRSPLPIWERLIHITGEAKWTAFTYTLVNSSWAHAATNMAALTWFLPGVVRYFDGDLFHTSAFLVSVPLITSYLTHFAYRFNFANGLVLNLGASGSIAAALGVYCVSYAHEKVWLPPALVLRLDAMYWGLLFAASQAFSMFKAPKGGNRPAFLVHLTSLGLGAAYAYFDLKHHLWIPLVSEISSTQQAKTENEE</sequence>
<dbReference type="Pfam" id="PF25372">
    <property type="entry name" value="DUF7885"/>
    <property type="match status" value="1"/>
</dbReference>
<evidence type="ECO:0000256" key="5">
    <source>
        <dbReference type="SAM" id="MobiDB-lite"/>
    </source>
</evidence>
<dbReference type="Gene3D" id="3.80.10.10">
    <property type="entry name" value="Ribonuclease Inhibitor"/>
    <property type="match status" value="3"/>
</dbReference>
<dbReference type="InterPro" id="IPR057207">
    <property type="entry name" value="FBXL15_LRR"/>
</dbReference>
<feature type="region of interest" description="Disordered" evidence="5">
    <location>
        <begin position="1"/>
        <end position="59"/>
    </location>
</feature>
<dbReference type="SMART" id="SM00367">
    <property type="entry name" value="LRR_CC"/>
    <property type="match status" value="12"/>
</dbReference>
<feature type="transmembrane region" description="Helical" evidence="6">
    <location>
        <begin position="859"/>
        <end position="882"/>
    </location>
</feature>
<keyword evidence="2 6" id="KW-0812">Transmembrane</keyword>
<feature type="region of interest" description="Disordered" evidence="5">
    <location>
        <begin position="546"/>
        <end position="565"/>
    </location>
</feature>
<feature type="transmembrane region" description="Helical" evidence="6">
    <location>
        <begin position="692"/>
        <end position="713"/>
    </location>
</feature>
<feature type="transmembrane region" description="Helical" evidence="6">
    <location>
        <begin position="829"/>
        <end position="847"/>
    </location>
</feature>
<protein>
    <submittedName>
        <fullName evidence="10">SCF ubiquitin ligase complex subunit</fullName>
    </submittedName>
</protein>
<feature type="domain" description="F-box/LRR-repeat protein 15-like leucin rich repeat" evidence="9">
    <location>
        <begin position="240"/>
        <end position="482"/>
    </location>
</feature>
<dbReference type="SUPFAM" id="SSF81383">
    <property type="entry name" value="F-box domain"/>
    <property type="match status" value="1"/>
</dbReference>
<organism evidence="10 11">
    <name type="scientific">Nothophoma quercina</name>
    <dbReference type="NCBI Taxonomy" id="749835"/>
    <lineage>
        <taxon>Eukaryota</taxon>
        <taxon>Fungi</taxon>
        <taxon>Dikarya</taxon>
        <taxon>Ascomycota</taxon>
        <taxon>Pezizomycotina</taxon>
        <taxon>Dothideomycetes</taxon>
        <taxon>Pleosporomycetidae</taxon>
        <taxon>Pleosporales</taxon>
        <taxon>Pleosporineae</taxon>
        <taxon>Didymellaceae</taxon>
        <taxon>Nothophoma</taxon>
    </lineage>
</organism>
<feature type="transmembrane region" description="Helical" evidence="6">
    <location>
        <begin position="922"/>
        <end position="940"/>
    </location>
</feature>
<dbReference type="InterPro" id="IPR032675">
    <property type="entry name" value="LRR_dom_sf"/>
</dbReference>
<dbReference type="InterPro" id="IPR035952">
    <property type="entry name" value="Rhomboid-like_sf"/>
</dbReference>
<evidence type="ECO:0000256" key="3">
    <source>
        <dbReference type="ARBA" id="ARBA00022989"/>
    </source>
</evidence>
<dbReference type="InterPro" id="IPR022764">
    <property type="entry name" value="Peptidase_S54_rhomboid_dom"/>
</dbReference>
<evidence type="ECO:0000259" key="7">
    <source>
        <dbReference type="Pfam" id="PF01694"/>
    </source>
</evidence>
<dbReference type="Proteomes" id="UP001521222">
    <property type="component" value="Unassembled WGS sequence"/>
</dbReference>
<dbReference type="EMBL" id="JAKIXB020000044">
    <property type="protein sequence ID" value="KAL1592925.1"/>
    <property type="molecule type" value="Genomic_DNA"/>
</dbReference>
<comment type="caution">
    <text evidence="10">The sequence shown here is derived from an EMBL/GenBank/DDBJ whole genome shotgun (WGS) entry which is preliminary data.</text>
</comment>
<evidence type="ECO:0000256" key="4">
    <source>
        <dbReference type="ARBA" id="ARBA00023136"/>
    </source>
</evidence>
<dbReference type="GO" id="GO:0016874">
    <property type="term" value="F:ligase activity"/>
    <property type="evidence" value="ECO:0007669"/>
    <property type="project" value="UniProtKB-KW"/>
</dbReference>
<evidence type="ECO:0000256" key="2">
    <source>
        <dbReference type="ARBA" id="ARBA00022692"/>
    </source>
</evidence>
<name>A0ABR3QL90_9PLEO</name>
<keyword evidence="11" id="KW-1185">Reference proteome</keyword>
<comment type="subcellular location">
    <subcellularLocation>
        <location evidence="1">Membrane</location>
        <topology evidence="1">Multi-pass membrane protein</topology>
    </subcellularLocation>
</comment>
<feature type="transmembrane region" description="Helical" evidence="6">
    <location>
        <begin position="794"/>
        <end position="817"/>
    </location>
</feature>